<organism evidence="2">
    <name type="scientific">Corethron hystrix</name>
    <dbReference type="NCBI Taxonomy" id="216773"/>
    <lineage>
        <taxon>Eukaryota</taxon>
        <taxon>Sar</taxon>
        <taxon>Stramenopiles</taxon>
        <taxon>Ochrophyta</taxon>
        <taxon>Bacillariophyta</taxon>
        <taxon>Coscinodiscophyceae</taxon>
        <taxon>Corethrophycidae</taxon>
        <taxon>Corethrales</taxon>
        <taxon>Corethraceae</taxon>
        <taxon>Corethron</taxon>
    </lineage>
</organism>
<proteinExistence type="predicted"/>
<protein>
    <submittedName>
        <fullName evidence="2">Uncharacterized protein</fullName>
    </submittedName>
</protein>
<sequence>MMKHRILGGLTALFIVFHNADGKFMRVTGVEPELGRGYSISSNVQYPSCQTFASKTAPAMNYDFYWIKPATNTEADVNSALSNSKAATSMSLDWLIEELNFDKVKGCCTQHIILILAFEQRGISYDEAAVTMKPQSLALLTTQLKKDLITFFQSCGPGYVRSIQKSAELAVLFAYPTMDNVNTPGFYGSIITDVESAASQMGSTDSPDDISALLVDKFTNEGNLRIRINAIGLAPSGYNTGFMLENTIPGLIITMRHAFESMRQDLSGKVTGVEVVPWTDHPTFRKNLSSDLLNNQVPSSLFLYEYFLSTNAEFIASIGEVMKKKLDDLNVLMRCQREASSLAAYNANRIITNSQQVGVGTNGVHNCQTGNVTLTDAGTEITAEDKKYMHVGRLNLFLNNGFTGQYTNNLKSWIDGFYSPCMNGLETDLGTKMYTSIAACNKIGCLRHDFQYDSDCSVDAESTNYLLLLKSYCPVSLTTMTCV</sequence>
<feature type="chain" id="PRO_5031052132" evidence="1">
    <location>
        <begin position="23"/>
        <end position="483"/>
    </location>
</feature>
<gene>
    <name evidence="2" type="ORF">CHYS00102_LOCUS21608</name>
</gene>
<feature type="signal peptide" evidence="1">
    <location>
        <begin position="1"/>
        <end position="22"/>
    </location>
</feature>
<evidence type="ECO:0000256" key="1">
    <source>
        <dbReference type="SAM" id="SignalP"/>
    </source>
</evidence>
<dbReference type="AlphaFoldDB" id="A0A7S1BQ22"/>
<reference evidence="2" key="1">
    <citation type="submission" date="2021-01" db="EMBL/GenBank/DDBJ databases">
        <authorList>
            <person name="Corre E."/>
            <person name="Pelletier E."/>
            <person name="Niang G."/>
            <person name="Scheremetjew M."/>
            <person name="Finn R."/>
            <person name="Kale V."/>
            <person name="Holt S."/>
            <person name="Cochrane G."/>
            <person name="Meng A."/>
            <person name="Brown T."/>
            <person name="Cohen L."/>
        </authorList>
    </citation>
    <scope>NUCLEOTIDE SEQUENCE</scope>
    <source>
        <strain evidence="2">308</strain>
    </source>
</reference>
<evidence type="ECO:0000313" key="2">
    <source>
        <dbReference type="EMBL" id="CAD8894395.1"/>
    </source>
</evidence>
<keyword evidence="1" id="KW-0732">Signal</keyword>
<dbReference type="EMBL" id="HBFR01029700">
    <property type="protein sequence ID" value="CAD8894395.1"/>
    <property type="molecule type" value="Transcribed_RNA"/>
</dbReference>
<accession>A0A7S1BQ22</accession>
<name>A0A7S1BQ22_9STRA</name>